<dbReference type="AlphaFoldDB" id="A0A377FUU2"/>
<proteinExistence type="predicted"/>
<evidence type="ECO:0000313" key="2">
    <source>
        <dbReference type="Proteomes" id="UP000254060"/>
    </source>
</evidence>
<name>A0A377FUU2_9BACL</name>
<reference evidence="1 2" key="1">
    <citation type="submission" date="2018-06" db="EMBL/GenBank/DDBJ databases">
        <authorList>
            <consortium name="Pathogen Informatics"/>
            <person name="Doyle S."/>
        </authorList>
    </citation>
    <scope>NUCLEOTIDE SEQUENCE [LARGE SCALE GENOMIC DNA]</scope>
    <source>
        <strain evidence="1 2">NCTC13163</strain>
    </source>
</reference>
<dbReference type="STRING" id="1397694.GCA_000702585_02447"/>
<evidence type="ECO:0000313" key="1">
    <source>
        <dbReference type="EMBL" id="STO08581.1"/>
    </source>
</evidence>
<dbReference type="Proteomes" id="UP000254060">
    <property type="component" value="Unassembled WGS sequence"/>
</dbReference>
<dbReference type="OrthoDB" id="2404998at2"/>
<accession>A0A377FUU2</accession>
<dbReference type="EMBL" id="UGGP01000001">
    <property type="protein sequence ID" value="STO08581.1"/>
    <property type="molecule type" value="Genomic_DNA"/>
</dbReference>
<sequence length="155" mass="17504">MIFPLDGAVRHALTIDPTVWIFDDRKRNVDELDRETENDNDTYYAKMGKAWDDGLTQGTRVDHNKPMSRADKDAALRDSFAMPFAPFLKNAEPLASATHVSFYGETTLTIPLVDAPLVYLQFSKDGKVLADGPVYVLYDNQCIRAVDHIIVRNEI</sequence>
<protein>
    <submittedName>
        <fullName evidence="1">Uncharacterized protein</fullName>
    </submittedName>
</protein>
<organism evidence="1 2">
    <name type="scientific">Exiguobacterium aurantiacum</name>
    <dbReference type="NCBI Taxonomy" id="33987"/>
    <lineage>
        <taxon>Bacteria</taxon>
        <taxon>Bacillati</taxon>
        <taxon>Bacillota</taxon>
        <taxon>Bacilli</taxon>
        <taxon>Bacillales</taxon>
        <taxon>Bacillales Family XII. Incertae Sedis</taxon>
        <taxon>Exiguobacterium</taxon>
    </lineage>
</organism>
<gene>
    <name evidence="1" type="ORF">NCTC13163_01954</name>
</gene>
<dbReference type="RefSeq" id="WP_029335495.1">
    <property type="nucleotide sequence ID" value="NZ_UGGP01000001.1"/>
</dbReference>